<keyword evidence="3 10" id="KW-1134">Transmembrane beta strand</keyword>
<evidence type="ECO:0000256" key="9">
    <source>
        <dbReference type="ARBA" id="ARBA00023237"/>
    </source>
</evidence>
<dbReference type="GO" id="GO:0009279">
    <property type="term" value="C:cell outer membrane"/>
    <property type="evidence" value="ECO:0007669"/>
    <property type="project" value="UniProtKB-SubCell"/>
</dbReference>
<dbReference type="GO" id="GO:0044718">
    <property type="term" value="P:siderophore transmembrane transport"/>
    <property type="evidence" value="ECO:0007669"/>
    <property type="project" value="TreeGrafter"/>
</dbReference>
<keyword evidence="2 10" id="KW-0813">Transport</keyword>
<dbReference type="Gene3D" id="2.40.170.20">
    <property type="entry name" value="TonB-dependent receptor, beta-barrel domain"/>
    <property type="match status" value="1"/>
</dbReference>
<protein>
    <submittedName>
        <fullName evidence="16">Iron complex outermembrane receptor protein</fullName>
    </submittedName>
</protein>
<evidence type="ECO:0000256" key="4">
    <source>
        <dbReference type="ARBA" id="ARBA00022692"/>
    </source>
</evidence>
<evidence type="ECO:0000259" key="15">
    <source>
        <dbReference type="Pfam" id="PF07715"/>
    </source>
</evidence>
<evidence type="ECO:0000256" key="8">
    <source>
        <dbReference type="ARBA" id="ARBA00023170"/>
    </source>
</evidence>
<dbReference type="PANTHER" id="PTHR30069:SF29">
    <property type="entry name" value="HEMOGLOBIN AND HEMOGLOBIN-HAPTOGLOBIN-BINDING PROTEIN 1-RELATED"/>
    <property type="match status" value="1"/>
</dbReference>
<evidence type="ECO:0000256" key="11">
    <source>
        <dbReference type="RuleBase" id="RU003357"/>
    </source>
</evidence>
<dbReference type="OrthoDB" id="593427at2"/>
<accession>A0A7W9BPQ6</accession>
<evidence type="ECO:0000313" key="17">
    <source>
        <dbReference type="Proteomes" id="UP000546701"/>
    </source>
</evidence>
<dbReference type="Proteomes" id="UP000546701">
    <property type="component" value="Unassembled WGS sequence"/>
</dbReference>
<evidence type="ECO:0000256" key="5">
    <source>
        <dbReference type="ARBA" id="ARBA00022729"/>
    </source>
</evidence>
<evidence type="ECO:0000259" key="14">
    <source>
        <dbReference type="Pfam" id="PF00593"/>
    </source>
</evidence>
<dbReference type="Pfam" id="PF00593">
    <property type="entry name" value="TonB_dep_Rec_b-barrel"/>
    <property type="match status" value="1"/>
</dbReference>
<feature type="signal peptide" evidence="13">
    <location>
        <begin position="1"/>
        <end position="20"/>
    </location>
</feature>
<dbReference type="InterPro" id="IPR036942">
    <property type="entry name" value="Beta-barrel_TonB_sf"/>
</dbReference>
<dbReference type="EMBL" id="JACIJR010000001">
    <property type="protein sequence ID" value="MBB5727815.1"/>
    <property type="molecule type" value="Genomic_DNA"/>
</dbReference>
<dbReference type="InterPro" id="IPR000531">
    <property type="entry name" value="Beta-barrel_TonB"/>
</dbReference>
<keyword evidence="6 11" id="KW-0798">TonB box</keyword>
<dbReference type="SUPFAM" id="SSF56935">
    <property type="entry name" value="Porins"/>
    <property type="match status" value="1"/>
</dbReference>
<reference evidence="16 17" key="1">
    <citation type="submission" date="2020-08" db="EMBL/GenBank/DDBJ databases">
        <title>Genomic Encyclopedia of Type Strains, Phase IV (KMG-IV): sequencing the most valuable type-strain genomes for metagenomic binning, comparative biology and taxonomic classification.</title>
        <authorList>
            <person name="Goeker M."/>
        </authorList>
    </citation>
    <scope>NUCLEOTIDE SEQUENCE [LARGE SCALE GENOMIC DNA]</scope>
    <source>
        <strain evidence="16 17">DSM 103336</strain>
    </source>
</reference>
<keyword evidence="17" id="KW-1185">Reference proteome</keyword>
<evidence type="ECO:0000256" key="13">
    <source>
        <dbReference type="SAM" id="SignalP"/>
    </source>
</evidence>
<comment type="subcellular location">
    <subcellularLocation>
        <location evidence="1 10">Cell outer membrane</location>
        <topology evidence="1 10">Multi-pass membrane protein</topology>
    </subcellularLocation>
</comment>
<evidence type="ECO:0000256" key="2">
    <source>
        <dbReference type="ARBA" id="ARBA00022448"/>
    </source>
</evidence>
<comment type="caution">
    <text evidence="16">The sequence shown here is derived from an EMBL/GenBank/DDBJ whole genome shotgun (WGS) entry which is preliminary data.</text>
</comment>
<dbReference type="PANTHER" id="PTHR30069">
    <property type="entry name" value="TONB-DEPENDENT OUTER MEMBRANE RECEPTOR"/>
    <property type="match status" value="1"/>
</dbReference>
<dbReference type="InterPro" id="IPR012910">
    <property type="entry name" value="Plug_dom"/>
</dbReference>
<keyword evidence="7 10" id="KW-0472">Membrane</keyword>
<evidence type="ECO:0000256" key="3">
    <source>
        <dbReference type="ARBA" id="ARBA00022452"/>
    </source>
</evidence>
<proteinExistence type="inferred from homology"/>
<feature type="region of interest" description="Disordered" evidence="12">
    <location>
        <begin position="146"/>
        <end position="165"/>
    </location>
</feature>
<evidence type="ECO:0000256" key="6">
    <source>
        <dbReference type="ARBA" id="ARBA00023077"/>
    </source>
</evidence>
<feature type="domain" description="TonB-dependent receptor-like beta-barrel" evidence="14">
    <location>
        <begin position="316"/>
        <end position="816"/>
    </location>
</feature>
<comment type="similarity">
    <text evidence="10 11">Belongs to the TonB-dependent receptor family.</text>
</comment>
<sequence>MKKFLIGCAVSALATSGAYAQSTGSVDFDADAIVVTGARTTDVGGFVSPEGSKSRGVLTSEFIQRQTPGQSINDVINYLPGVNFQNNDPFGSAGGTLNIRGFDSSRISQTFDGIPLNDSGNYAIYSSQQLDPELIEQVNVNYGSTDVDSPTAGASGSTVNYRTRNPSETLGGQIVASLGDFDFHRVFGVLDTGVFTPFGTRAFFSGSTSINDAVYGNKGQIKKQQYNVKVYQPIGTEGDFISVAGHYSQSRNGFFGSVPLRTDTTGGRVVGSGSTNRFPLTRDERDFTIPDCTVAAARPGVVDTANTCGSLYEERFNPSNTGNIRVNSKFTLADGLVLTVDPSFQSVKANGGGTVVAQEGFRDIDPSAAGVYNASGYLAGVPYFGGVDLNGDGDTIDGVRVLAPSQTRTKRYGVIAGLRYDFSDTQTVRASYTLDHARHRQTGETGLLGVNGIPNDVFPVNDPLTSKTGDILQKRDRLSYAILNQASGEYRGTFLNDILTVNAGVRLPFFKRDLTNNCFTSSAGGFVECYGSNTVDAAAYDSLVPSASSPQQRVLKYDKVLPSGGITVAITPQATLFGSYSKGLQVPGTDNLYNSFYFAEGTAQASPVPEQTDNFDLGGRFRSSKIQAQISGWFTRFENRLASAYDAELDQTVYRNLGRVDKYGVDGSIAYTPIPEATLYVMGSYLQSEIKNDVVIGECTAVSATTGCTAIGQTIYANTKGKRESGASVYSFGGRAQGNFGPLTVGVQAKRTGPRYVNDQNIAISANSVTSLNSNAGAILYSAKTPAYTLVDLDIRFSLAQFGLAKSFFQLNVTNLFDKLYVGGFNGGSLLSTAIPNVQIGAPRAVVGSFSVGF</sequence>
<dbReference type="InterPro" id="IPR039426">
    <property type="entry name" value="TonB-dep_rcpt-like"/>
</dbReference>
<gene>
    <name evidence="16" type="ORF">FHS99_000271</name>
</gene>
<organism evidence="16 17">
    <name type="scientific">Sphingomonas prati</name>
    <dbReference type="NCBI Taxonomy" id="1843237"/>
    <lineage>
        <taxon>Bacteria</taxon>
        <taxon>Pseudomonadati</taxon>
        <taxon>Pseudomonadota</taxon>
        <taxon>Alphaproteobacteria</taxon>
        <taxon>Sphingomonadales</taxon>
        <taxon>Sphingomonadaceae</taxon>
        <taxon>Sphingomonas</taxon>
    </lineage>
</organism>
<dbReference type="GO" id="GO:0015344">
    <property type="term" value="F:siderophore uptake transmembrane transporter activity"/>
    <property type="evidence" value="ECO:0007669"/>
    <property type="project" value="TreeGrafter"/>
</dbReference>
<evidence type="ECO:0000256" key="1">
    <source>
        <dbReference type="ARBA" id="ARBA00004571"/>
    </source>
</evidence>
<dbReference type="Pfam" id="PF07715">
    <property type="entry name" value="Plug"/>
    <property type="match status" value="1"/>
</dbReference>
<dbReference type="AlphaFoldDB" id="A0A7W9BPQ6"/>
<dbReference type="PROSITE" id="PS52016">
    <property type="entry name" value="TONB_DEPENDENT_REC_3"/>
    <property type="match status" value="1"/>
</dbReference>
<keyword evidence="4 10" id="KW-0812">Transmembrane</keyword>
<evidence type="ECO:0000256" key="10">
    <source>
        <dbReference type="PROSITE-ProRule" id="PRU01360"/>
    </source>
</evidence>
<evidence type="ECO:0000313" key="16">
    <source>
        <dbReference type="EMBL" id="MBB5727815.1"/>
    </source>
</evidence>
<keyword evidence="9 10" id="KW-0998">Cell outer membrane</keyword>
<feature type="domain" description="TonB-dependent receptor plug" evidence="15">
    <location>
        <begin position="53"/>
        <end position="156"/>
    </location>
</feature>
<dbReference type="RefSeq" id="WP_157175183.1">
    <property type="nucleotide sequence ID" value="NZ_BMJP01000001.1"/>
</dbReference>
<feature type="chain" id="PRO_5030886670" evidence="13">
    <location>
        <begin position="21"/>
        <end position="854"/>
    </location>
</feature>
<keyword evidence="8 16" id="KW-0675">Receptor</keyword>
<name>A0A7W9BPQ6_9SPHN</name>
<keyword evidence="5 13" id="KW-0732">Signal</keyword>
<evidence type="ECO:0000256" key="12">
    <source>
        <dbReference type="SAM" id="MobiDB-lite"/>
    </source>
</evidence>
<dbReference type="Gene3D" id="2.170.130.10">
    <property type="entry name" value="TonB-dependent receptor, plug domain"/>
    <property type="match status" value="1"/>
</dbReference>
<dbReference type="InterPro" id="IPR037066">
    <property type="entry name" value="Plug_dom_sf"/>
</dbReference>
<evidence type="ECO:0000256" key="7">
    <source>
        <dbReference type="ARBA" id="ARBA00023136"/>
    </source>
</evidence>